<gene>
    <name evidence="2" type="ORF">KAJ83_14270</name>
</gene>
<dbReference type="RefSeq" id="WP_210682752.1">
    <property type="nucleotide sequence ID" value="NZ_JAGMWN010000006.1"/>
</dbReference>
<dbReference type="EMBL" id="JAGMWN010000006">
    <property type="protein sequence ID" value="MBP5858182.1"/>
    <property type="molecule type" value="Genomic_DNA"/>
</dbReference>
<feature type="region of interest" description="Disordered" evidence="1">
    <location>
        <begin position="302"/>
        <end position="321"/>
    </location>
</feature>
<evidence type="ECO:0000256" key="1">
    <source>
        <dbReference type="SAM" id="MobiDB-lite"/>
    </source>
</evidence>
<reference evidence="2" key="1">
    <citation type="submission" date="2021-04" db="EMBL/GenBank/DDBJ databases">
        <authorList>
            <person name="Zhang D.-C."/>
        </authorList>
    </citation>
    <scope>NUCLEOTIDE SEQUENCE</scope>
    <source>
        <strain evidence="2">CGMCC 1.15697</strain>
    </source>
</reference>
<evidence type="ECO:0000313" key="2">
    <source>
        <dbReference type="EMBL" id="MBP5858182.1"/>
    </source>
</evidence>
<accession>A0A8J7S0P1</accession>
<feature type="region of interest" description="Disordered" evidence="1">
    <location>
        <begin position="152"/>
        <end position="175"/>
    </location>
</feature>
<evidence type="ECO:0008006" key="4">
    <source>
        <dbReference type="Google" id="ProtNLM"/>
    </source>
</evidence>
<sequence>MTAPLFDHYIAVDWSAASRPVRGKDSIWIGVVDRGADERGEARATLSVLENPPTRAAATRRLIALAGERLARGGRTVIGFDFPFGYPAGTAAALGLAGGLEWRKLWARIDALLSDGENNANNRFDVGSTLNAAMTGEAFPFWGCPAGREGPTLAARGRRARRAGEPAERRATERRVPSTQPVWKLAYAGSAGGQALTGIPRVWQIRTDPALAFATQIWPFETGLTDAPAGTIILAELYPSLVAPEAIPGKPKDAGQVAAVAKALAARDGEGALAPLFLGDPGLDAAARADVEREEAWILGVTDRPALTPGDPGAERENHAA</sequence>
<proteinExistence type="predicted"/>
<name>A0A8J7S0P1_9PROT</name>
<organism evidence="2 3">
    <name type="scientific">Marivibrio halodurans</name>
    <dbReference type="NCBI Taxonomy" id="2039722"/>
    <lineage>
        <taxon>Bacteria</taxon>
        <taxon>Pseudomonadati</taxon>
        <taxon>Pseudomonadota</taxon>
        <taxon>Alphaproteobacteria</taxon>
        <taxon>Rhodospirillales</taxon>
        <taxon>Rhodospirillaceae</taxon>
        <taxon>Marivibrio</taxon>
    </lineage>
</organism>
<protein>
    <recommendedName>
        <fullName evidence="4">Cobalamin biosynthesis protein CbiG</fullName>
    </recommendedName>
</protein>
<evidence type="ECO:0000313" key="3">
    <source>
        <dbReference type="Proteomes" id="UP000672602"/>
    </source>
</evidence>
<comment type="caution">
    <text evidence="2">The sequence shown here is derived from an EMBL/GenBank/DDBJ whole genome shotgun (WGS) entry which is preliminary data.</text>
</comment>
<dbReference type="AlphaFoldDB" id="A0A8J7S0P1"/>
<dbReference type="Proteomes" id="UP000672602">
    <property type="component" value="Unassembled WGS sequence"/>
</dbReference>
<feature type="compositionally biased region" description="Basic and acidic residues" evidence="1">
    <location>
        <begin position="162"/>
        <end position="175"/>
    </location>
</feature>
<keyword evidence="3" id="KW-1185">Reference proteome</keyword>